<dbReference type="Proteomes" id="UP000076878">
    <property type="component" value="Unassembled WGS sequence"/>
</dbReference>
<evidence type="ECO:0000313" key="5">
    <source>
        <dbReference type="Proteomes" id="UP000199280"/>
    </source>
</evidence>
<reference evidence="2 4" key="1">
    <citation type="submission" date="2016-02" db="EMBL/GenBank/DDBJ databases">
        <authorList>
            <person name="Wen L."/>
            <person name="He K."/>
            <person name="Yang H."/>
        </authorList>
    </citation>
    <scope>NUCLEOTIDE SEQUENCE [LARGE SCALE GENOMIC DNA]</scope>
    <source>
        <strain evidence="2">Trichococcus_R210</strain>
    </source>
</reference>
<dbReference type="Proteomes" id="UP000199280">
    <property type="component" value="Unassembled WGS sequence"/>
</dbReference>
<evidence type="ECO:0000313" key="4">
    <source>
        <dbReference type="Proteomes" id="UP000076878"/>
    </source>
</evidence>
<dbReference type="InterPro" id="IPR009057">
    <property type="entry name" value="Homeodomain-like_sf"/>
</dbReference>
<evidence type="ECO:0000259" key="1">
    <source>
        <dbReference type="Pfam" id="PF08765"/>
    </source>
</evidence>
<organism evidence="2 4">
    <name type="scientific">Trichococcus ilyis</name>
    <dbReference type="NCBI Taxonomy" id="640938"/>
    <lineage>
        <taxon>Bacteria</taxon>
        <taxon>Bacillati</taxon>
        <taxon>Bacillota</taxon>
        <taxon>Bacilli</taxon>
        <taxon>Lactobacillales</taxon>
        <taxon>Carnobacteriaceae</taxon>
        <taxon>Trichococcus</taxon>
    </lineage>
</organism>
<dbReference type="RefSeq" id="WP_068621773.1">
    <property type="nucleotide sequence ID" value="NZ_FJNB01000004.1"/>
</dbReference>
<feature type="domain" description="Mor transcription activator" evidence="1">
    <location>
        <begin position="17"/>
        <end position="80"/>
    </location>
</feature>
<accession>A0A143YIA5</accession>
<dbReference type="OrthoDB" id="2200281at2"/>
<name>A0A143YIA5_9LACT</name>
<dbReference type="Pfam" id="PF08765">
    <property type="entry name" value="Mor"/>
    <property type="match status" value="1"/>
</dbReference>
<dbReference type="InterPro" id="IPR014875">
    <property type="entry name" value="Mor_transcription_activator"/>
</dbReference>
<evidence type="ECO:0000313" key="2">
    <source>
        <dbReference type="EMBL" id="CZQ89237.1"/>
    </source>
</evidence>
<dbReference type="SUPFAM" id="SSF46689">
    <property type="entry name" value="Homeodomain-like"/>
    <property type="match status" value="1"/>
</dbReference>
<dbReference type="AlphaFoldDB" id="A0A143YIA5"/>
<gene>
    <name evidence="3" type="ORF">SAMN05216375_10476</name>
    <name evidence="2" type="ORF">TR210_780</name>
</gene>
<dbReference type="Gene3D" id="1.10.10.60">
    <property type="entry name" value="Homeodomain-like"/>
    <property type="match status" value="1"/>
</dbReference>
<dbReference type="STRING" id="640938.TR210_780"/>
<proteinExistence type="predicted"/>
<dbReference type="EMBL" id="FNYT01000004">
    <property type="protein sequence ID" value="SEI85068.1"/>
    <property type="molecule type" value="Genomic_DNA"/>
</dbReference>
<keyword evidence="5" id="KW-1185">Reference proteome</keyword>
<reference evidence="3 5" key="2">
    <citation type="submission" date="2016-10" db="EMBL/GenBank/DDBJ databases">
        <authorList>
            <person name="Varghese N."/>
            <person name="Submissions S."/>
        </authorList>
    </citation>
    <scope>NUCLEOTIDE SEQUENCE [LARGE SCALE GENOMIC DNA]</scope>
    <source>
        <strain evidence="3 5">DSM 22150</strain>
    </source>
</reference>
<dbReference type="EMBL" id="FJNB01000004">
    <property type="protein sequence ID" value="CZQ89237.1"/>
    <property type="molecule type" value="Genomic_DNA"/>
</dbReference>
<sequence length="82" mass="9875">MKLEYEVLHPFYKTLYDLVGQENMLKIYDEYRGMQISVPMKLYDRNLAAEKIRKEYDGTNLAELTKRYGYSQRWGSNLIKDK</sequence>
<evidence type="ECO:0000313" key="3">
    <source>
        <dbReference type="EMBL" id="SEI85068.1"/>
    </source>
</evidence>
<protein>
    <submittedName>
        <fullName evidence="2 3">Mor transcription activator</fullName>
    </submittedName>
</protein>